<dbReference type="Pfam" id="PF06996">
    <property type="entry name" value="T6SS_TssG"/>
    <property type="match status" value="1"/>
</dbReference>
<reference evidence="2" key="1">
    <citation type="submission" date="2016-01" db="EMBL/GenBank/DDBJ databases">
        <authorList>
            <person name="Peeters C."/>
        </authorList>
    </citation>
    <scope>NUCLEOTIDE SEQUENCE [LARGE SCALE GENOMIC DNA]</scope>
    <source>
        <strain evidence="2">LMG 22940</strain>
    </source>
</reference>
<dbReference type="InterPro" id="IPR010732">
    <property type="entry name" value="T6SS_TssG-like"/>
</dbReference>
<keyword evidence="3" id="KW-1185">Reference proteome</keyword>
<evidence type="ECO:0000313" key="3">
    <source>
        <dbReference type="Proteomes" id="UP000054770"/>
    </source>
</evidence>
<dbReference type="EMBL" id="FCON02000046">
    <property type="protein sequence ID" value="SAL70872.1"/>
    <property type="molecule type" value="Genomic_DNA"/>
</dbReference>
<organism evidence="2 3">
    <name type="scientific">Caballeronia choica</name>
    <dbReference type="NCBI Taxonomy" id="326476"/>
    <lineage>
        <taxon>Bacteria</taxon>
        <taxon>Pseudomonadati</taxon>
        <taxon>Pseudomonadota</taxon>
        <taxon>Betaproteobacteria</taxon>
        <taxon>Burkholderiales</taxon>
        <taxon>Burkholderiaceae</taxon>
        <taxon>Caballeronia</taxon>
    </lineage>
</organism>
<evidence type="ECO:0000256" key="1">
    <source>
        <dbReference type="SAM" id="MobiDB-lite"/>
    </source>
</evidence>
<name>A0A158JPS4_9BURK</name>
<proteinExistence type="predicted"/>
<dbReference type="RefSeq" id="WP_087646162.1">
    <property type="nucleotide sequence ID" value="NZ_FCON02000046.1"/>
</dbReference>
<feature type="region of interest" description="Disordered" evidence="1">
    <location>
        <begin position="43"/>
        <end position="66"/>
    </location>
</feature>
<dbReference type="AlphaFoldDB" id="A0A158JPS4"/>
<dbReference type="NCBIfam" id="TIGR03347">
    <property type="entry name" value="VI_chp_1"/>
    <property type="match status" value="1"/>
</dbReference>
<dbReference type="OrthoDB" id="1523296at2"/>
<gene>
    <name evidence="2" type="ORF">AWB68_04075</name>
</gene>
<accession>A0A158JPS4</accession>
<dbReference type="PANTHER" id="PTHR35564:SF3">
    <property type="entry name" value="TYPE VI SECRETION SYSTEM BASEPLATE SUBUNIT TSSG"/>
    <property type="match status" value="1"/>
</dbReference>
<comment type="caution">
    <text evidence="2">The sequence shown here is derived from an EMBL/GenBank/DDBJ whole genome shotgun (WGS) entry which is preliminary data.</text>
</comment>
<evidence type="ECO:0000313" key="2">
    <source>
        <dbReference type="EMBL" id="SAL70872.1"/>
    </source>
</evidence>
<sequence>MKVPNMPHGLSSLPPLARVVLARASRINFFQLCQLLEHLTPESRRDRTVPGTRDTPAGDPVRFRPHPKVGFPGTEVAAVEFDGEHPDRPPSVRTTFLGLYGVNAAMPPHLIDDIVLRREGHEAVMAFLDIFNHRIATLFFRAWRKYRYPVGFERGGIDAMSRNLLCLAGFGLGDKATSAGLPSSRVLGLLGLLAQRTRTAEGLTGVVALAVPGAGVKVDERFAVWVRLDERPTLRSGGSSRQTAAAAEGLGRGHVLGRRVIDRGSAVRITLAPATAAQAHALLPDEPLHRELMSLLRLYLGNKADVVLRMEISAAVAPALRLGSPRVPAASEADSPPAGRLAWTTLLKPVGDRVITIPLGRYDAIPAKVAARRTSCAAAA</sequence>
<dbReference type="Proteomes" id="UP000054770">
    <property type="component" value="Unassembled WGS sequence"/>
</dbReference>
<protein>
    <submittedName>
        <fullName evidence="2">Cytoplasmic protein</fullName>
    </submittedName>
</protein>
<dbReference type="PANTHER" id="PTHR35564">
    <property type="match status" value="1"/>
</dbReference>